<gene>
    <name evidence="1" type="ORF">NEOLEDRAFT_1026005</name>
</gene>
<evidence type="ECO:0000313" key="2">
    <source>
        <dbReference type="Proteomes" id="UP000076761"/>
    </source>
</evidence>
<feature type="non-terminal residue" evidence="1">
    <location>
        <position position="131"/>
    </location>
</feature>
<dbReference type="Proteomes" id="UP000076761">
    <property type="component" value="Unassembled WGS sequence"/>
</dbReference>
<dbReference type="InParanoid" id="A0A165MHH4"/>
<dbReference type="EMBL" id="KV425688">
    <property type="protein sequence ID" value="KZT18339.1"/>
    <property type="molecule type" value="Genomic_DNA"/>
</dbReference>
<organism evidence="1 2">
    <name type="scientific">Neolentinus lepideus HHB14362 ss-1</name>
    <dbReference type="NCBI Taxonomy" id="1314782"/>
    <lineage>
        <taxon>Eukaryota</taxon>
        <taxon>Fungi</taxon>
        <taxon>Dikarya</taxon>
        <taxon>Basidiomycota</taxon>
        <taxon>Agaricomycotina</taxon>
        <taxon>Agaricomycetes</taxon>
        <taxon>Gloeophyllales</taxon>
        <taxon>Gloeophyllaceae</taxon>
        <taxon>Neolentinus</taxon>
    </lineage>
</organism>
<name>A0A165MHH4_9AGAM</name>
<accession>A0A165MHH4</accession>
<sequence length="131" mass="14713">VVFLGINDCGTTDSEELDSIVENIFDTLHHLYVRAGARNFVLFDIPPIDRSPQAIDSDSVQVIEDRVKTWNEVLQAQTTEFALSSKEATVMLFSSHQVLLDVLEDPLEYDFSEDDPTNEGGIIWVDDLPLT</sequence>
<reference evidence="1 2" key="1">
    <citation type="journal article" date="2016" name="Mol. Biol. Evol.">
        <title>Comparative Genomics of Early-Diverging Mushroom-Forming Fungi Provides Insights into the Origins of Lignocellulose Decay Capabilities.</title>
        <authorList>
            <person name="Nagy L.G."/>
            <person name="Riley R."/>
            <person name="Tritt A."/>
            <person name="Adam C."/>
            <person name="Daum C."/>
            <person name="Floudas D."/>
            <person name="Sun H."/>
            <person name="Yadav J.S."/>
            <person name="Pangilinan J."/>
            <person name="Larsson K.H."/>
            <person name="Matsuura K."/>
            <person name="Barry K."/>
            <person name="Labutti K."/>
            <person name="Kuo R."/>
            <person name="Ohm R.A."/>
            <person name="Bhattacharya S.S."/>
            <person name="Shirouzu T."/>
            <person name="Yoshinaga Y."/>
            <person name="Martin F.M."/>
            <person name="Grigoriev I.V."/>
            <person name="Hibbett D.S."/>
        </authorList>
    </citation>
    <scope>NUCLEOTIDE SEQUENCE [LARGE SCALE GENOMIC DNA]</scope>
    <source>
        <strain evidence="1 2">HHB14362 ss-1</strain>
    </source>
</reference>
<protein>
    <submittedName>
        <fullName evidence="1">Carbohydrate esterase family 16 protein</fullName>
    </submittedName>
</protein>
<dbReference type="SUPFAM" id="SSF52266">
    <property type="entry name" value="SGNH hydrolase"/>
    <property type="match status" value="1"/>
</dbReference>
<feature type="non-terminal residue" evidence="1">
    <location>
        <position position="1"/>
    </location>
</feature>
<dbReference type="OrthoDB" id="1600564at2759"/>
<dbReference type="AlphaFoldDB" id="A0A165MHH4"/>
<proteinExistence type="predicted"/>
<dbReference type="Gene3D" id="3.40.50.1110">
    <property type="entry name" value="SGNH hydrolase"/>
    <property type="match status" value="1"/>
</dbReference>
<keyword evidence="2" id="KW-1185">Reference proteome</keyword>
<evidence type="ECO:0000313" key="1">
    <source>
        <dbReference type="EMBL" id="KZT18339.1"/>
    </source>
</evidence>
<dbReference type="InterPro" id="IPR036514">
    <property type="entry name" value="SGNH_hydro_sf"/>
</dbReference>